<gene>
    <name evidence="1" type="ORF">GWI33_006338</name>
</gene>
<evidence type="ECO:0000313" key="1">
    <source>
        <dbReference type="EMBL" id="KAF7280162.1"/>
    </source>
</evidence>
<accession>A0A834IJ76</accession>
<dbReference type="EMBL" id="JAACXV010000318">
    <property type="protein sequence ID" value="KAF7280162.1"/>
    <property type="molecule type" value="Genomic_DNA"/>
</dbReference>
<dbReference type="Proteomes" id="UP000625711">
    <property type="component" value="Unassembled WGS sequence"/>
</dbReference>
<evidence type="ECO:0000313" key="2">
    <source>
        <dbReference type="Proteomes" id="UP000625711"/>
    </source>
</evidence>
<comment type="caution">
    <text evidence="1">The sequence shown here is derived from an EMBL/GenBank/DDBJ whole genome shotgun (WGS) entry which is preliminary data.</text>
</comment>
<reference evidence="1" key="1">
    <citation type="submission" date="2020-08" db="EMBL/GenBank/DDBJ databases">
        <title>Genome sequencing and assembly of the red palm weevil Rhynchophorus ferrugineus.</title>
        <authorList>
            <person name="Dias G.B."/>
            <person name="Bergman C.M."/>
            <person name="Manee M."/>
        </authorList>
    </citation>
    <scope>NUCLEOTIDE SEQUENCE</scope>
    <source>
        <strain evidence="1">AA-2017</strain>
        <tissue evidence="1">Whole larva</tissue>
    </source>
</reference>
<protein>
    <submittedName>
        <fullName evidence="1">Uncharacterized protein</fullName>
    </submittedName>
</protein>
<proteinExistence type="predicted"/>
<keyword evidence="2" id="KW-1185">Reference proteome</keyword>
<organism evidence="1 2">
    <name type="scientific">Rhynchophorus ferrugineus</name>
    <name type="common">Red palm weevil</name>
    <name type="synonym">Curculio ferrugineus</name>
    <dbReference type="NCBI Taxonomy" id="354439"/>
    <lineage>
        <taxon>Eukaryota</taxon>
        <taxon>Metazoa</taxon>
        <taxon>Ecdysozoa</taxon>
        <taxon>Arthropoda</taxon>
        <taxon>Hexapoda</taxon>
        <taxon>Insecta</taxon>
        <taxon>Pterygota</taxon>
        <taxon>Neoptera</taxon>
        <taxon>Endopterygota</taxon>
        <taxon>Coleoptera</taxon>
        <taxon>Polyphaga</taxon>
        <taxon>Cucujiformia</taxon>
        <taxon>Curculionidae</taxon>
        <taxon>Dryophthorinae</taxon>
        <taxon>Rhynchophorus</taxon>
    </lineage>
</organism>
<name>A0A834IJ76_RHYFE</name>
<sequence>MSVGTRTSARVINSFAVVPLRTPRERGGSKVDRFWPTRTATRKKTPETSGLDRNWFGVGAEVKKMEREL</sequence>
<dbReference type="AlphaFoldDB" id="A0A834IJ76"/>